<organism evidence="1 2">
    <name type="scientific">Bacillus amyloliquefaciens (strain ATCC 23350 / DSM 7 / BCRC 11601 / CCUG 28519 / NBRC 15535 / NRRL B-14393 / F)</name>
    <dbReference type="NCBI Taxonomy" id="692420"/>
    <lineage>
        <taxon>Bacteria</taxon>
        <taxon>Bacillati</taxon>
        <taxon>Bacillota</taxon>
        <taxon>Bacilli</taxon>
        <taxon>Bacillales</taxon>
        <taxon>Bacillaceae</taxon>
        <taxon>Bacillus</taxon>
        <taxon>Bacillus amyloliquefaciens group</taxon>
    </lineage>
</organism>
<name>A0A9P1NHH4_BACAS</name>
<proteinExistence type="predicted"/>
<gene>
    <name evidence="1" type="primary">yolB</name>
    <name evidence="1" type="ordered locus">BAMF_1855</name>
</gene>
<dbReference type="AlphaFoldDB" id="A0A9P1NHH4"/>
<sequence>MLSLVTIKRCKIRERVNVMEGLNNSYNITKDPKFLAFCSLATEGAGISSNQQCSINFDEFKDALENGKVVDHKNLKSSSELHHQFDYWKSRITGGRAVTETDNQVLAIIKQAYNLGMVTKDNMLLRNQAMNAYKTSI</sequence>
<reference evidence="2" key="2">
    <citation type="journal article" date="2011" name="J. Biotechnol.">
        <title>Genome sequence of B. amyloliquefaciens type strain DSM7(T) reveals differences to plant-associated B. amyloliquefaciens FZB42.</title>
        <authorList>
            <person name="Ruckert C."/>
            <person name="Blom J."/>
            <person name="Chen X."/>
            <person name="Reva O."/>
            <person name="Borriss R."/>
        </authorList>
    </citation>
    <scope>NUCLEOTIDE SEQUENCE [LARGE SCALE GENOMIC DNA]</scope>
    <source>
        <strain evidence="2">DSM 7</strain>
    </source>
</reference>
<evidence type="ECO:0000313" key="2">
    <source>
        <dbReference type="Proteomes" id="UP000006562"/>
    </source>
</evidence>
<dbReference type="Proteomes" id="UP000006562">
    <property type="component" value="Chromosome"/>
</dbReference>
<reference evidence="1 2" key="1">
    <citation type="journal article" date="2011" name="Int. J. Syst. Evol. Microbiol.">
        <title>Relationship of Bacillus amyloliquefaciens clades associated with strains DSM 7T and FZB42T: a proposal for Bacillus amyloliquefaciens subsp. amyloliquefaciens subsp. nov. and Bacillus amyloliquefaciens subsp. plantarum subsp. nov. based on complete genome sequence comparisons.</title>
        <authorList>
            <person name="Borriss R."/>
            <person name="Chen X.H."/>
            <person name="Rueckert C."/>
            <person name="Blom J."/>
            <person name="Becker A."/>
            <person name="Baumgarth B."/>
            <person name="Fan B."/>
            <person name="Pukall R."/>
            <person name="Schumann P."/>
            <person name="Sproer C."/>
            <person name="Junge H."/>
            <person name="Vater J."/>
            <person name="Puhler A."/>
            <person name="Klenk H.P."/>
        </authorList>
    </citation>
    <scope>NUCLEOTIDE SEQUENCE [LARGE SCALE GENOMIC DNA]</scope>
    <source>
        <strain evidence="2">DSM 7</strain>
    </source>
</reference>
<protein>
    <submittedName>
        <fullName evidence="1">SPBc2 prophage-derived uncharacterized protein yolB</fullName>
    </submittedName>
</protein>
<accession>A0A9P1NHH4</accession>
<evidence type="ECO:0000313" key="1">
    <source>
        <dbReference type="EMBL" id="CBI42981.1"/>
    </source>
</evidence>
<keyword evidence="2" id="KW-1185">Reference proteome</keyword>
<dbReference type="KEGG" id="bao:BAMF_1855"/>
<dbReference type="EMBL" id="FN597644">
    <property type="protein sequence ID" value="CBI42981.1"/>
    <property type="molecule type" value="Genomic_DNA"/>
</dbReference>